<reference evidence="1" key="1">
    <citation type="submission" date="2021-10" db="EMBL/GenBank/DDBJ databases">
        <title>De novo Genome Assembly of Clathrus columnatus (Basidiomycota, Fungi) Using Illumina and Nanopore Sequence Data.</title>
        <authorList>
            <person name="Ogiso-Tanaka E."/>
            <person name="Itagaki H."/>
            <person name="Hosoya T."/>
            <person name="Hosaka K."/>
        </authorList>
    </citation>
    <scope>NUCLEOTIDE SEQUENCE</scope>
    <source>
        <strain evidence="1">MO-923</strain>
    </source>
</reference>
<evidence type="ECO:0000313" key="2">
    <source>
        <dbReference type="Proteomes" id="UP001050691"/>
    </source>
</evidence>
<proteinExistence type="predicted"/>
<name>A0AAV4ZZX4_9AGAM</name>
<organism evidence="1 2">
    <name type="scientific">Clathrus columnatus</name>
    <dbReference type="NCBI Taxonomy" id="1419009"/>
    <lineage>
        <taxon>Eukaryota</taxon>
        <taxon>Fungi</taxon>
        <taxon>Dikarya</taxon>
        <taxon>Basidiomycota</taxon>
        <taxon>Agaricomycotina</taxon>
        <taxon>Agaricomycetes</taxon>
        <taxon>Phallomycetidae</taxon>
        <taxon>Phallales</taxon>
        <taxon>Clathraceae</taxon>
        <taxon>Clathrus</taxon>
    </lineage>
</organism>
<gene>
    <name evidence="1" type="ORF">Clacol_002125</name>
</gene>
<evidence type="ECO:0000313" key="1">
    <source>
        <dbReference type="EMBL" id="GJJ07919.1"/>
    </source>
</evidence>
<sequence>MYQTLKQRTWVLLNLTIGIQPAIIQNCSSRDDLAVLNYLVEYHRHKLTNRKTLCPNQLLKVDYGIPMRDSITEETDKPGHLASTPYVAALASISDTPSLCHGLDRAISHLQNSPKRLSVSKDQAKNSIDIPNQVSNTF</sequence>
<dbReference type="EMBL" id="BPWL01000002">
    <property type="protein sequence ID" value="GJJ07919.1"/>
    <property type="molecule type" value="Genomic_DNA"/>
</dbReference>
<accession>A0AAV4ZZX4</accession>
<keyword evidence="2" id="KW-1185">Reference proteome</keyword>
<protein>
    <submittedName>
        <fullName evidence="1">Uncharacterized protein</fullName>
    </submittedName>
</protein>
<comment type="caution">
    <text evidence="1">The sequence shown here is derived from an EMBL/GenBank/DDBJ whole genome shotgun (WGS) entry which is preliminary data.</text>
</comment>
<dbReference type="AlphaFoldDB" id="A0AAV4ZZX4"/>
<dbReference type="Proteomes" id="UP001050691">
    <property type="component" value="Unassembled WGS sequence"/>
</dbReference>